<dbReference type="OrthoDB" id="9790442at2"/>
<dbReference type="InterPro" id="IPR039420">
    <property type="entry name" value="WalR-like"/>
</dbReference>
<dbReference type="RefSeq" id="WP_063974473.1">
    <property type="nucleotide sequence ID" value="NZ_LQWZ01000007.1"/>
</dbReference>
<dbReference type="SMART" id="SM00448">
    <property type="entry name" value="REC"/>
    <property type="match status" value="1"/>
</dbReference>
<dbReference type="GO" id="GO:0005829">
    <property type="term" value="C:cytosol"/>
    <property type="evidence" value="ECO:0007669"/>
    <property type="project" value="TreeGrafter"/>
</dbReference>
<protein>
    <submittedName>
        <fullName evidence="10">XRE family transcriptional regulator</fullName>
    </submittedName>
</protein>
<dbReference type="GO" id="GO:0000156">
    <property type="term" value="F:phosphorelay response regulator activity"/>
    <property type="evidence" value="ECO:0007669"/>
    <property type="project" value="TreeGrafter"/>
</dbReference>
<dbReference type="Pfam" id="PF00486">
    <property type="entry name" value="Trans_reg_C"/>
    <property type="match status" value="1"/>
</dbReference>
<dbReference type="GO" id="GO:0000976">
    <property type="term" value="F:transcription cis-regulatory region binding"/>
    <property type="evidence" value="ECO:0007669"/>
    <property type="project" value="TreeGrafter"/>
</dbReference>
<keyword evidence="1 6" id="KW-0597">Phosphoprotein</keyword>
<dbReference type="PANTHER" id="PTHR48111:SF73">
    <property type="entry name" value="ALKALINE PHOSPHATASE SYNTHESIS TRANSCRIPTIONAL REGULATORY PROTEIN PHOP"/>
    <property type="match status" value="1"/>
</dbReference>
<dbReference type="AlphaFoldDB" id="A0A177L1I1"/>
<keyword evidence="4 7" id="KW-0238">DNA-binding</keyword>
<dbReference type="GO" id="GO:0006355">
    <property type="term" value="P:regulation of DNA-templated transcription"/>
    <property type="evidence" value="ECO:0007669"/>
    <property type="project" value="InterPro"/>
</dbReference>
<gene>
    <name evidence="10" type="ORF">AWH48_16655</name>
</gene>
<comment type="caution">
    <text evidence="10">The sequence shown here is derived from an EMBL/GenBank/DDBJ whole genome shotgun (WGS) entry which is preliminary data.</text>
</comment>
<dbReference type="InterPro" id="IPR001789">
    <property type="entry name" value="Sig_transdc_resp-reg_receiver"/>
</dbReference>
<dbReference type="CDD" id="cd00383">
    <property type="entry name" value="trans_reg_C"/>
    <property type="match status" value="1"/>
</dbReference>
<dbReference type="SUPFAM" id="SSF52172">
    <property type="entry name" value="CheY-like"/>
    <property type="match status" value="1"/>
</dbReference>
<dbReference type="PANTHER" id="PTHR48111">
    <property type="entry name" value="REGULATOR OF RPOS"/>
    <property type="match status" value="1"/>
</dbReference>
<feature type="DNA-binding region" description="OmpR/PhoB-type" evidence="7">
    <location>
        <begin position="124"/>
        <end position="224"/>
    </location>
</feature>
<feature type="domain" description="OmpR/PhoB-type" evidence="9">
    <location>
        <begin position="124"/>
        <end position="224"/>
    </location>
</feature>
<proteinExistence type="predicted"/>
<dbReference type="PROSITE" id="PS50110">
    <property type="entry name" value="RESPONSE_REGULATORY"/>
    <property type="match status" value="1"/>
</dbReference>
<dbReference type="PROSITE" id="PS51755">
    <property type="entry name" value="OMPR_PHOB"/>
    <property type="match status" value="1"/>
</dbReference>
<dbReference type="FunFam" id="3.40.50.2300:FF:000001">
    <property type="entry name" value="DNA-binding response regulator PhoB"/>
    <property type="match status" value="1"/>
</dbReference>
<evidence type="ECO:0000313" key="10">
    <source>
        <dbReference type="EMBL" id="OAH58631.1"/>
    </source>
</evidence>
<evidence type="ECO:0000256" key="3">
    <source>
        <dbReference type="ARBA" id="ARBA00023015"/>
    </source>
</evidence>
<reference evidence="10 11" key="1">
    <citation type="submission" date="2016-01" db="EMBL/GenBank/DDBJ databases">
        <title>Investigation of taxonomic status of Bacillus aminovorans.</title>
        <authorList>
            <person name="Verma A."/>
            <person name="Pal Y."/>
            <person name="Krishnamurthi S."/>
        </authorList>
    </citation>
    <scope>NUCLEOTIDE SEQUENCE [LARGE SCALE GENOMIC DNA]</scope>
    <source>
        <strain evidence="10 11">DSM 4337</strain>
    </source>
</reference>
<dbReference type="SMART" id="SM00862">
    <property type="entry name" value="Trans_reg_C"/>
    <property type="match status" value="1"/>
</dbReference>
<dbReference type="Gene3D" id="3.40.50.2300">
    <property type="match status" value="1"/>
</dbReference>
<evidence type="ECO:0000256" key="4">
    <source>
        <dbReference type="ARBA" id="ARBA00023125"/>
    </source>
</evidence>
<evidence type="ECO:0000259" key="9">
    <source>
        <dbReference type="PROSITE" id="PS51755"/>
    </source>
</evidence>
<dbReference type="Pfam" id="PF00072">
    <property type="entry name" value="Response_reg"/>
    <property type="match status" value="1"/>
</dbReference>
<organism evidence="10 11">
    <name type="scientific">Domibacillus aminovorans</name>
    <dbReference type="NCBI Taxonomy" id="29332"/>
    <lineage>
        <taxon>Bacteria</taxon>
        <taxon>Bacillati</taxon>
        <taxon>Bacillota</taxon>
        <taxon>Bacilli</taxon>
        <taxon>Bacillales</taxon>
        <taxon>Bacillaceae</taxon>
        <taxon>Domibacillus</taxon>
    </lineage>
</organism>
<dbReference type="Gene3D" id="6.10.250.690">
    <property type="match status" value="1"/>
</dbReference>
<feature type="domain" description="Response regulatory" evidence="8">
    <location>
        <begin position="3"/>
        <end position="116"/>
    </location>
</feature>
<dbReference type="Proteomes" id="UP000077271">
    <property type="component" value="Unassembled WGS sequence"/>
</dbReference>
<keyword evidence="5" id="KW-0804">Transcription</keyword>
<evidence type="ECO:0000256" key="2">
    <source>
        <dbReference type="ARBA" id="ARBA00023012"/>
    </source>
</evidence>
<dbReference type="InterPro" id="IPR011006">
    <property type="entry name" value="CheY-like_superfamily"/>
</dbReference>
<evidence type="ECO:0000256" key="1">
    <source>
        <dbReference type="ARBA" id="ARBA00022553"/>
    </source>
</evidence>
<dbReference type="Gene3D" id="1.10.10.10">
    <property type="entry name" value="Winged helix-like DNA-binding domain superfamily/Winged helix DNA-binding domain"/>
    <property type="match status" value="1"/>
</dbReference>
<dbReference type="InterPro" id="IPR001867">
    <property type="entry name" value="OmpR/PhoB-type_DNA-bd"/>
</dbReference>
<accession>A0A177L1I1</accession>
<evidence type="ECO:0000256" key="5">
    <source>
        <dbReference type="ARBA" id="ARBA00023163"/>
    </source>
</evidence>
<keyword evidence="3" id="KW-0805">Transcription regulation</keyword>
<keyword evidence="2" id="KW-0902">Two-component regulatory system</keyword>
<sequence length="227" mass="26546">MKTVLLVDDEKRMLDLLQLYIEPHGYDCIKRSSGYDALTFLKKEQVDLVILDVMMPKMDGWEACEKIRQFSNVPIIMLTARNADEEMVKGLKKGADDYVTKPFNEEVLLARMEAVMRRTQTIPQDHFSFNGLTLDESAYEAFYQNEPITLTPKEFSILGLFIKSPNKVFSRDYLLSTLWSFKTETEDRTIDSHIRNIREKLRKVGFPVDYHLKTVWGIGYKWIPMDE</sequence>
<evidence type="ECO:0000256" key="7">
    <source>
        <dbReference type="PROSITE-ProRule" id="PRU01091"/>
    </source>
</evidence>
<dbReference type="InterPro" id="IPR036388">
    <property type="entry name" value="WH-like_DNA-bd_sf"/>
</dbReference>
<dbReference type="EMBL" id="LQWZ01000007">
    <property type="protein sequence ID" value="OAH58631.1"/>
    <property type="molecule type" value="Genomic_DNA"/>
</dbReference>
<evidence type="ECO:0000256" key="6">
    <source>
        <dbReference type="PROSITE-ProRule" id="PRU00169"/>
    </source>
</evidence>
<name>A0A177L1I1_9BACI</name>
<dbReference type="CDD" id="cd17574">
    <property type="entry name" value="REC_OmpR"/>
    <property type="match status" value="1"/>
</dbReference>
<evidence type="ECO:0000313" key="11">
    <source>
        <dbReference type="Proteomes" id="UP000077271"/>
    </source>
</evidence>
<feature type="modified residue" description="4-aspartylphosphate" evidence="6">
    <location>
        <position position="52"/>
    </location>
</feature>
<dbReference type="GO" id="GO:0032993">
    <property type="term" value="C:protein-DNA complex"/>
    <property type="evidence" value="ECO:0007669"/>
    <property type="project" value="TreeGrafter"/>
</dbReference>
<evidence type="ECO:0000259" key="8">
    <source>
        <dbReference type="PROSITE" id="PS50110"/>
    </source>
</evidence>